<accession>A0A7E6EIA6</accession>
<dbReference type="Proteomes" id="UP000515154">
    <property type="component" value="Unplaced"/>
</dbReference>
<evidence type="ECO:0000256" key="3">
    <source>
        <dbReference type="ARBA" id="ARBA00007781"/>
    </source>
</evidence>
<keyword evidence="19" id="KW-1185">Reference proteome</keyword>
<dbReference type="GO" id="GO:0071007">
    <property type="term" value="C:U2-type catalytic step 2 spliceosome"/>
    <property type="evidence" value="ECO:0007669"/>
    <property type="project" value="TreeGrafter"/>
</dbReference>
<gene>
    <name evidence="20" type="primary">LOC115227710</name>
</gene>
<dbReference type="PROSITE" id="PS50103">
    <property type="entry name" value="ZF_C3H1"/>
    <property type="match status" value="1"/>
</dbReference>
<dbReference type="FunFam" id="4.10.1000.10:FF:000006">
    <property type="entry name" value="Putative pre-mrna-splicing factor rbm22"/>
    <property type="match status" value="1"/>
</dbReference>
<sequence length="218" mass="24336">MASGNIKNAVLTQMARNVPYYRRNRPHICSFWVKGECKRGKECPYRHDKPTDPDDPLNDQNIKDRYYGNADPVADRLMKRNAALLGLECPADKSITTLYVSGINSEITEQDILFVCVLYYFSDFFYQFGEVRSVKVVLSSLCAFVQYATREAAELAAIKAYNNTVIRGRSLNVRWGKAEAERAGGVNDVGDNPYFHVPVPGLANGILSLLCFSSSTSA</sequence>
<dbReference type="InterPro" id="IPR057674">
    <property type="entry name" value="Znf-CCCH_RBM22"/>
</dbReference>
<dbReference type="InterPro" id="IPR000571">
    <property type="entry name" value="Znf_CCCH"/>
</dbReference>
<evidence type="ECO:0000256" key="15">
    <source>
        <dbReference type="PROSITE-ProRule" id="PRU00176"/>
    </source>
</evidence>
<evidence type="ECO:0000256" key="8">
    <source>
        <dbReference type="ARBA" id="ARBA00022728"/>
    </source>
</evidence>
<dbReference type="SMART" id="SM00356">
    <property type="entry name" value="ZnF_C3H1"/>
    <property type="match status" value="1"/>
</dbReference>
<keyword evidence="6" id="KW-0507">mRNA processing</keyword>
<dbReference type="InterPro" id="IPR036855">
    <property type="entry name" value="Znf_CCCH_sf"/>
</dbReference>
<evidence type="ECO:0000256" key="14">
    <source>
        <dbReference type="ARBA" id="ARBA00030793"/>
    </source>
</evidence>
<dbReference type="SUPFAM" id="SSF54928">
    <property type="entry name" value="RNA-binding domain, RBD"/>
    <property type="match status" value="1"/>
</dbReference>
<dbReference type="PROSITE" id="PS50102">
    <property type="entry name" value="RRM"/>
    <property type="match status" value="1"/>
</dbReference>
<keyword evidence="11 15" id="KW-0694">RNA-binding</keyword>
<dbReference type="GO" id="GO:0017070">
    <property type="term" value="F:U6 snRNA binding"/>
    <property type="evidence" value="ECO:0007669"/>
    <property type="project" value="TreeGrafter"/>
</dbReference>
<dbReference type="GO" id="GO:0008380">
    <property type="term" value="P:RNA splicing"/>
    <property type="evidence" value="ECO:0007669"/>
    <property type="project" value="UniProtKB-KW"/>
</dbReference>
<evidence type="ECO:0000256" key="10">
    <source>
        <dbReference type="ARBA" id="ARBA00022833"/>
    </source>
</evidence>
<evidence type="ECO:0000256" key="9">
    <source>
        <dbReference type="ARBA" id="ARBA00022771"/>
    </source>
</evidence>
<evidence type="ECO:0000256" key="16">
    <source>
        <dbReference type="PROSITE-ProRule" id="PRU00723"/>
    </source>
</evidence>
<organism evidence="19 20">
    <name type="scientific">Octopus sinensis</name>
    <name type="common">East Asian common octopus</name>
    <dbReference type="NCBI Taxonomy" id="2607531"/>
    <lineage>
        <taxon>Eukaryota</taxon>
        <taxon>Metazoa</taxon>
        <taxon>Spiralia</taxon>
        <taxon>Lophotrochozoa</taxon>
        <taxon>Mollusca</taxon>
        <taxon>Cephalopoda</taxon>
        <taxon>Coleoidea</taxon>
        <taxon>Octopodiformes</taxon>
        <taxon>Octopoda</taxon>
        <taxon>Incirrata</taxon>
        <taxon>Octopodidae</taxon>
        <taxon>Octopus</taxon>
    </lineage>
</organism>
<evidence type="ECO:0000256" key="4">
    <source>
        <dbReference type="ARBA" id="ARBA00020031"/>
    </source>
</evidence>
<dbReference type="GO" id="GO:0008270">
    <property type="term" value="F:zinc ion binding"/>
    <property type="evidence" value="ECO:0007669"/>
    <property type="project" value="UniProtKB-KW"/>
</dbReference>
<dbReference type="FunFam" id="3.30.70.330:FF:000476">
    <property type="entry name" value="Zinc finger CCCH domain-containing protein 4"/>
    <property type="match status" value="1"/>
</dbReference>
<evidence type="ECO:0000256" key="7">
    <source>
        <dbReference type="ARBA" id="ARBA00022723"/>
    </source>
</evidence>
<dbReference type="KEGG" id="osn:115227710"/>
<keyword evidence="12" id="KW-0508">mRNA splicing</keyword>
<evidence type="ECO:0000256" key="5">
    <source>
        <dbReference type="ARBA" id="ARBA00022490"/>
    </source>
</evidence>
<dbReference type="Pfam" id="PF25584">
    <property type="entry name" value="zf-CCCH_RBM22"/>
    <property type="match status" value="1"/>
</dbReference>
<dbReference type="Gene3D" id="4.10.1000.10">
    <property type="entry name" value="Zinc finger, CCCH-type"/>
    <property type="match status" value="1"/>
</dbReference>
<feature type="domain" description="RRM" evidence="17">
    <location>
        <begin position="96"/>
        <end position="178"/>
    </location>
</feature>
<dbReference type="GO" id="GO:0071006">
    <property type="term" value="C:U2-type catalytic step 1 spliceosome"/>
    <property type="evidence" value="ECO:0007669"/>
    <property type="project" value="TreeGrafter"/>
</dbReference>
<evidence type="ECO:0000256" key="1">
    <source>
        <dbReference type="ARBA" id="ARBA00004123"/>
    </source>
</evidence>
<keyword evidence="7 16" id="KW-0479">Metal-binding</keyword>
<keyword evidence="5" id="KW-0963">Cytoplasm</keyword>
<evidence type="ECO:0000256" key="6">
    <source>
        <dbReference type="ARBA" id="ARBA00022664"/>
    </source>
</evidence>
<keyword evidence="13" id="KW-0539">Nucleus</keyword>
<dbReference type="RefSeq" id="XP_036354607.1">
    <property type="nucleotide sequence ID" value="XM_036498714.1"/>
</dbReference>
<evidence type="ECO:0000313" key="19">
    <source>
        <dbReference type="Proteomes" id="UP000515154"/>
    </source>
</evidence>
<dbReference type="Gene3D" id="3.30.70.330">
    <property type="match status" value="1"/>
</dbReference>
<keyword evidence="9 16" id="KW-0863">Zinc-finger</keyword>
<dbReference type="PANTHER" id="PTHR14089">
    <property type="entry name" value="PRE-MRNA-SPLICING FACTOR RBM22"/>
    <property type="match status" value="1"/>
</dbReference>
<reference evidence="20" key="1">
    <citation type="submission" date="2025-08" db="UniProtKB">
        <authorList>
            <consortium name="RefSeq"/>
        </authorList>
    </citation>
    <scope>IDENTIFICATION</scope>
</reference>
<dbReference type="InterPro" id="IPR000504">
    <property type="entry name" value="RRM_dom"/>
</dbReference>
<dbReference type="InterPro" id="IPR012677">
    <property type="entry name" value="Nucleotide-bd_a/b_plait_sf"/>
</dbReference>
<dbReference type="PANTHER" id="PTHR14089:SF6">
    <property type="entry name" value="PRE-MRNA-SPLICING FACTOR RBM22"/>
    <property type="match status" value="1"/>
</dbReference>
<evidence type="ECO:0000313" key="20">
    <source>
        <dbReference type="RefSeq" id="XP_036354607.1"/>
    </source>
</evidence>
<keyword evidence="10 16" id="KW-0862">Zinc</keyword>
<evidence type="ECO:0000256" key="11">
    <source>
        <dbReference type="ARBA" id="ARBA00022884"/>
    </source>
</evidence>
<dbReference type="AlphaFoldDB" id="A0A7E6EIA6"/>
<evidence type="ECO:0000256" key="13">
    <source>
        <dbReference type="ARBA" id="ARBA00023242"/>
    </source>
</evidence>
<dbReference type="SUPFAM" id="SSF90229">
    <property type="entry name" value="CCCH zinc finger"/>
    <property type="match status" value="1"/>
</dbReference>
<evidence type="ECO:0000259" key="18">
    <source>
        <dbReference type="PROSITE" id="PS50103"/>
    </source>
</evidence>
<proteinExistence type="inferred from homology"/>
<evidence type="ECO:0000259" key="17">
    <source>
        <dbReference type="PROSITE" id="PS50102"/>
    </source>
</evidence>
<name>A0A7E6EIA6_9MOLL</name>
<dbReference type="GO" id="GO:0000974">
    <property type="term" value="C:Prp19 complex"/>
    <property type="evidence" value="ECO:0007669"/>
    <property type="project" value="TreeGrafter"/>
</dbReference>
<comment type="similarity">
    <text evidence="3">Belongs to the SLT11 family.</text>
</comment>
<keyword evidence="8" id="KW-0747">Spliceosome</keyword>
<dbReference type="GO" id="GO:0036002">
    <property type="term" value="F:pre-mRNA binding"/>
    <property type="evidence" value="ECO:0007669"/>
    <property type="project" value="TreeGrafter"/>
</dbReference>
<dbReference type="InterPro" id="IPR035979">
    <property type="entry name" value="RBD_domain_sf"/>
</dbReference>
<dbReference type="SMART" id="SM00360">
    <property type="entry name" value="RRM"/>
    <property type="match status" value="1"/>
</dbReference>
<dbReference type="GO" id="GO:0006397">
    <property type="term" value="P:mRNA processing"/>
    <property type="evidence" value="ECO:0007669"/>
    <property type="project" value="UniProtKB-KW"/>
</dbReference>
<dbReference type="Pfam" id="PF00076">
    <property type="entry name" value="RRM_1"/>
    <property type="match status" value="1"/>
</dbReference>
<feature type="zinc finger region" description="C3H1-type" evidence="16">
    <location>
        <begin position="23"/>
        <end position="50"/>
    </location>
</feature>
<evidence type="ECO:0000256" key="12">
    <source>
        <dbReference type="ARBA" id="ARBA00023187"/>
    </source>
</evidence>
<protein>
    <recommendedName>
        <fullName evidence="4">Pre-mRNA-splicing factor RBM22</fullName>
    </recommendedName>
    <alternativeName>
        <fullName evidence="14">RNA-binding motif protein 22</fullName>
    </alternativeName>
</protein>
<evidence type="ECO:0000256" key="2">
    <source>
        <dbReference type="ARBA" id="ARBA00004496"/>
    </source>
</evidence>
<feature type="domain" description="C3H1-type" evidence="18">
    <location>
        <begin position="23"/>
        <end position="50"/>
    </location>
</feature>
<dbReference type="InterPro" id="IPR039171">
    <property type="entry name" value="Cwc2/Slt11"/>
</dbReference>
<comment type="subcellular location">
    <subcellularLocation>
        <location evidence="2">Cytoplasm</location>
    </subcellularLocation>
    <subcellularLocation>
        <location evidence="1">Nucleus</location>
    </subcellularLocation>
</comment>